<gene>
    <name evidence="1" type="ORF">OGM63_26905</name>
</gene>
<protein>
    <submittedName>
        <fullName evidence="1">Uncharacterized protein</fullName>
    </submittedName>
</protein>
<evidence type="ECO:0000313" key="1">
    <source>
        <dbReference type="EMBL" id="MCV3217095.1"/>
    </source>
</evidence>
<comment type="caution">
    <text evidence="1">The sequence shown here is derived from an EMBL/GenBank/DDBJ whole genome shotgun (WGS) entry which is preliminary data.</text>
</comment>
<dbReference type="RefSeq" id="WP_263748791.1">
    <property type="nucleotide sequence ID" value="NZ_JAOWRF010000386.1"/>
</dbReference>
<dbReference type="Proteomes" id="UP001526143">
    <property type="component" value="Unassembled WGS sequence"/>
</dbReference>
<name>A0ABT3B822_9CYAN</name>
<proteinExistence type="predicted"/>
<evidence type="ECO:0000313" key="2">
    <source>
        <dbReference type="Proteomes" id="UP001526143"/>
    </source>
</evidence>
<sequence length="75" mass="8491">MKNTGLVSNDLFMRTFEVALKVIPHIGDEKKRLTEEKALLDLWLAMDEIKAKVSYKQTELPLNNGQLSLNLDFGG</sequence>
<dbReference type="EMBL" id="JAOWRF010000386">
    <property type="protein sequence ID" value="MCV3217095.1"/>
    <property type="molecule type" value="Genomic_DNA"/>
</dbReference>
<accession>A0ABT3B822</accession>
<keyword evidence="2" id="KW-1185">Reference proteome</keyword>
<organism evidence="1 2">
    <name type="scientific">Plectonema radiosum NIES-515</name>
    <dbReference type="NCBI Taxonomy" id="2986073"/>
    <lineage>
        <taxon>Bacteria</taxon>
        <taxon>Bacillati</taxon>
        <taxon>Cyanobacteriota</taxon>
        <taxon>Cyanophyceae</taxon>
        <taxon>Oscillatoriophycideae</taxon>
        <taxon>Oscillatoriales</taxon>
        <taxon>Microcoleaceae</taxon>
        <taxon>Plectonema</taxon>
    </lineage>
</organism>
<reference evidence="1 2" key="1">
    <citation type="submission" date="2022-10" db="EMBL/GenBank/DDBJ databases">
        <title>Identification of biosynthetic pathway for the production of the potent trypsin inhibitor radiosumin.</title>
        <authorList>
            <person name="Fewer D.P."/>
            <person name="Delbaje E."/>
            <person name="Ouyang X."/>
            <person name="Agostino P.D."/>
            <person name="Wahlsten M."/>
            <person name="Jokela J."/>
            <person name="Permi P."/>
            <person name="Haapaniemi E."/>
            <person name="Koistinen H."/>
        </authorList>
    </citation>
    <scope>NUCLEOTIDE SEQUENCE [LARGE SCALE GENOMIC DNA]</scope>
    <source>
        <strain evidence="1 2">NIES-515</strain>
    </source>
</reference>